<dbReference type="InterPro" id="IPR006162">
    <property type="entry name" value="Ppantetheine_attach_site"/>
</dbReference>
<dbReference type="NCBIfam" id="TIGR00517">
    <property type="entry name" value="acyl_carrier"/>
    <property type="match status" value="1"/>
</dbReference>
<evidence type="ECO:0000256" key="3">
    <source>
        <dbReference type="ARBA" id="ARBA00010930"/>
    </source>
</evidence>
<sequence length="222" mass="24387">MSPFCNRNDVFLWRSWLSRLLVHGAMPVIWGGARHIRVYSLSNAFNCIGRENWSSQSRDSAAGRYRATSQAAATGHTGKWNASSQISIQTMSLLRVAARAISRPRISLTPRAALLPRAAAVLPQSRSRIPQYAAYSASAGLAKEEISARVLDVLKGFEKVDPTKLTETSRFSEDLGLDSLDAVEVVMAVEEEFAIEIPDEEADEIKSVKQAIEYIAKTPAAH</sequence>
<organism evidence="16 17">
    <name type="scientific">Laetiporus sulphureus 93-53</name>
    <dbReference type="NCBI Taxonomy" id="1314785"/>
    <lineage>
        <taxon>Eukaryota</taxon>
        <taxon>Fungi</taxon>
        <taxon>Dikarya</taxon>
        <taxon>Basidiomycota</taxon>
        <taxon>Agaricomycotina</taxon>
        <taxon>Agaricomycetes</taxon>
        <taxon>Polyporales</taxon>
        <taxon>Laetiporus</taxon>
    </lineage>
</organism>
<comment type="pathway">
    <text evidence="2">Lipid metabolism; fatty acid biosynthesis.</text>
</comment>
<dbReference type="InterPro" id="IPR003231">
    <property type="entry name" value="ACP"/>
</dbReference>
<dbReference type="Pfam" id="PF00550">
    <property type="entry name" value="PP-binding"/>
    <property type="match status" value="1"/>
</dbReference>
<dbReference type="EMBL" id="KV427627">
    <property type="protein sequence ID" value="KZT05958.1"/>
    <property type="molecule type" value="Genomic_DNA"/>
</dbReference>
<dbReference type="PANTHER" id="PTHR20863:SF28">
    <property type="entry name" value="ACYL CARRIER PROTEIN, MITOCHONDRIAL"/>
    <property type="match status" value="1"/>
</dbReference>
<keyword evidence="11" id="KW-0443">Lipid metabolism</keyword>
<keyword evidence="4" id="KW-0813">Transport</keyword>
<dbReference type="HAMAP" id="MF_01217">
    <property type="entry name" value="Acyl_carrier"/>
    <property type="match status" value="1"/>
</dbReference>
<dbReference type="InterPro" id="IPR009081">
    <property type="entry name" value="PP-bd_ACP"/>
</dbReference>
<keyword evidence="9" id="KW-0809">Transit peptide</keyword>
<dbReference type="SUPFAM" id="SSF47336">
    <property type="entry name" value="ACP-like"/>
    <property type="match status" value="1"/>
</dbReference>
<dbReference type="InParanoid" id="A0A165DZI3"/>
<dbReference type="GO" id="GO:0099128">
    <property type="term" value="C:mitochondrial [2Fe-2S] assembly complex"/>
    <property type="evidence" value="ECO:0007669"/>
    <property type="project" value="UniProtKB-ARBA"/>
</dbReference>
<dbReference type="GO" id="GO:0000036">
    <property type="term" value="F:acyl carrier activity"/>
    <property type="evidence" value="ECO:0007669"/>
    <property type="project" value="TreeGrafter"/>
</dbReference>
<keyword evidence="13 14" id="KW-0275">Fatty acid biosynthesis</keyword>
<dbReference type="GeneID" id="63818612"/>
<keyword evidence="5 14" id="KW-0596">Phosphopantetheine</keyword>
<keyword evidence="10" id="KW-0249">Electron transport</keyword>
<gene>
    <name evidence="16" type="ORF">LAESUDRAFT_207471</name>
</gene>
<dbReference type="Proteomes" id="UP000076871">
    <property type="component" value="Unassembled WGS sequence"/>
</dbReference>
<comment type="similarity">
    <text evidence="3">Belongs to the acyl carrier protein (ACP) family.</text>
</comment>
<evidence type="ECO:0000256" key="7">
    <source>
        <dbReference type="ARBA" id="ARBA00022553"/>
    </source>
</evidence>
<dbReference type="STRING" id="1314785.A0A165DZI3"/>
<evidence type="ECO:0000256" key="4">
    <source>
        <dbReference type="ARBA" id="ARBA00022448"/>
    </source>
</evidence>
<evidence type="ECO:0000256" key="13">
    <source>
        <dbReference type="ARBA" id="ARBA00023160"/>
    </source>
</evidence>
<evidence type="ECO:0000256" key="2">
    <source>
        <dbReference type="ARBA" id="ARBA00005194"/>
    </source>
</evidence>
<keyword evidence="17" id="KW-1185">Reference proteome</keyword>
<dbReference type="Gene3D" id="1.10.1200.10">
    <property type="entry name" value="ACP-like"/>
    <property type="match status" value="1"/>
</dbReference>
<comment type="function">
    <text evidence="14">Carrier of the growing fatty acid chain in fatty acid biosynthesis.</text>
</comment>
<proteinExistence type="inferred from homology"/>
<dbReference type="GO" id="GO:0000035">
    <property type="term" value="F:acyl binding"/>
    <property type="evidence" value="ECO:0007669"/>
    <property type="project" value="TreeGrafter"/>
</dbReference>
<dbReference type="NCBIfam" id="NF002148">
    <property type="entry name" value="PRK00982.1-2"/>
    <property type="match status" value="1"/>
</dbReference>
<evidence type="ECO:0000256" key="12">
    <source>
        <dbReference type="ARBA" id="ARBA00023128"/>
    </source>
</evidence>
<evidence type="ECO:0000256" key="10">
    <source>
        <dbReference type="ARBA" id="ARBA00022982"/>
    </source>
</evidence>
<comment type="subcellular location">
    <subcellularLocation>
        <location evidence="1">Mitochondrion</location>
    </subcellularLocation>
</comment>
<name>A0A165DZI3_9APHY</name>
<keyword evidence="7" id="KW-0597">Phosphoprotein</keyword>
<evidence type="ECO:0000313" key="17">
    <source>
        <dbReference type="Proteomes" id="UP000076871"/>
    </source>
</evidence>
<evidence type="ECO:0000256" key="1">
    <source>
        <dbReference type="ARBA" id="ARBA00004173"/>
    </source>
</evidence>
<feature type="domain" description="Carrier" evidence="15">
    <location>
        <begin position="144"/>
        <end position="219"/>
    </location>
</feature>
<dbReference type="PROSITE" id="PS50075">
    <property type="entry name" value="CARRIER"/>
    <property type="match status" value="1"/>
</dbReference>
<dbReference type="RefSeq" id="XP_040763698.1">
    <property type="nucleotide sequence ID" value="XM_040901580.1"/>
</dbReference>
<dbReference type="FunFam" id="1.10.1200.10:FF:000003">
    <property type="entry name" value="Acyl carrier protein"/>
    <property type="match status" value="1"/>
</dbReference>
<evidence type="ECO:0000256" key="14">
    <source>
        <dbReference type="RuleBase" id="RU000722"/>
    </source>
</evidence>
<evidence type="ECO:0000256" key="6">
    <source>
        <dbReference type="ARBA" id="ARBA00022516"/>
    </source>
</evidence>
<accession>A0A165DZI3</accession>
<evidence type="ECO:0000256" key="8">
    <source>
        <dbReference type="ARBA" id="ARBA00022832"/>
    </source>
</evidence>
<dbReference type="PROSITE" id="PS00012">
    <property type="entry name" value="PHOSPHOPANTETHEINE"/>
    <property type="match status" value="1"/>
</dbReference>
<dbReference type="OrthoDB" id="448946at2759"/>
<evidence type="ECO:0000313" key="16">
    <source>
        <dbReference type="EMBL" id="KZT05958.1"/>
    </source>
</evidence>
<dbReference type="InterPro" id="IPR036736">
    <property type="entry name" value="ACP-like_sf"/>
</dbReference>
<keyword evidence="8" id="KW-0276">Fatty acid metabolism</keyword>
<evidence type="ECO:0000256" key="11">
    <source>
        <dbReference type="ARBA" id="ARBA00023098"/>
    </source>
</evidence>
<keyword evidence="6 14" id="KW-0444">Lipid biosynthesis</keyword>
<evidence type="ECO:0000259" key="15">
    <source>
        <dbReference type="PROSITE" id="PS50075"/>
    </source>
</evidence>
<evidence type="ECO:0000256" key="9">
    <source>
        <dbReference type="ARBA" id="ARBA00022946"/>
    </source>
</evidence>
<protein>
    <recommendedName>
        <fullName evidence="14">Acyl carrier protein</fullName>
    </recommendedName>
</protein>
<dbReference type="PANTHER" id="PTHR20863">
    <property type="entry name" value="ACYL CARRIER PROTEIN"/>
    <property type="match status" value="1"/>
</dbReference>
<evidence type="ECO:0000256" key="5">
    <source>
        <dbReference type="ARBA" id="ARBA00022450"/>
    </source>
</evidence>
<reference evidence="16 17" key="1">
    <citation type="journal article" date="2016" name="Mol. Biol. Evol.">
        <title>Comparative Genomics of Early-Diverging Mushroom-Forming Fungi Provides Insights into the Origins of Lignocellulose Decay Capabilities.</title>
        <authorList>
            <person name="Nagy L.G."/>
            <person name="Riley R."/>
            <person name="Tritt A."/>
            <person name="Adam C."/>
            <person name="Daum C."/>
            <person name="Floudas D."/>
            <person name="Sun H."/>
            <person name="Yadav J.S."/>
            <person name="Pangilinan J."/>
            <person name="Larsson K.H."/>
            <person name="Matsuura K."/>
            <person name="Barry K."/>
            <person name="Labutti K."/>
            <person name="Kuo R."/>
            <person name="Ohm R.A."/>
            <person name="Bhattacharya S.S."/>
            <person name="Shirouzu T."/>
            <person name="Yoshinaga Y."/>
            <person name="Martin F.M."/>
            <person name="Grigoriev I.V."/>
            <person name="Hibbett D.S."/>
        </authorList>
    </citation>
    <scope>NUCLEOTIDE SEQUENCE [LARGE SCALE GENOMIC DNA]</scope>
    <source>
        <strain evidence="16 17">93-53</strain>
    </source>
</reference>
<dbReference type="AlphaFoldDB" id="A0A165DZI3"/>
<keyword evidence="12" id="KW-0496">Mitochondrion</keyword>